<comment type="caution">
    <text evidence="1">The sequence shown here is derived from an EMBL/GenBank/DDBJ whole genome shotgun (WGS) entry which is preliminary data.</text>
</comment>
<accession>A0ABW1Z7Z9</accession>
<evidence type="ECO:0008006" key="3">
    <source>
        <dbReference type="Google" id="ProtNLM"/>
    </source>
</evidence>
<gene>
    <name evidence="1" type="ORF">ACFQBQ_07750</name>
</gene>
<sequence>MTDTLFAFSEHILDRVEDIFAGREVARPLTDEEGYVLVVLRLHVGKANSIARADLCEQTGIADRTVRAIVSDLRLQFALPIGSNRENGGYYLPETLAEVSELTEPMVRQALSLLRSVRSLRGRSATAELLGQVRIELQSSEEEEQ</sequence>
<evidence type="ECO:0000313" key="1">
    <source>
        <dbReference type="EMBL" id="MFC6645481.1"/>
    </source>
</evidence>
<protein>
    <recommendedName>
        <fullName evidence="3">Helix-turn-helix type 11 domain-containing protein</fullName>
    </recommendedName>
</protein>
<keyword evidence="2" id="KW-1185">Reference proteome</keyword>
<dbReference type="Proteomes" id="UP001596391">
    <property type="component" value="Unassembled WGS sequence"/>
</dbReference>
<dbReference type="EMBL" id="JBHSWI010000001">
    <property type="protein sequence ID" value="MFC6645481.1"/>
    <property type="molecule type" value="Genomic_DNA"/>
</dbReference>
<reference evidence="2" key="1">
    <citation type="journal article" date="2019" name="Int. J. Syst. Evol. Microbiol.">
        <title>The Global Catalogue of Microorganisms (GCM) 10K type strain sequencing project: providing services to taxonomists for standard genome sequencing and annotation.</title>
        <authorList>
            <consortium name="The Broad Institute Genomics Platform"/>
            <consortium name="The Broad Institute Genome Sequencing Center for Infectious Disease"/>
            <person name="Wu L."/>
            <person name="Ma J."/>
        </authorList>
    </citation>
    <scope>NUCLEOTIDE SEQUENCE [LARGE SCALE GENOMIC DNA]</scope>
    <source>
        <strain evidence="2">CGMCC 1.16026</strain>
    </source>
</reference>
<proteinExistence type="predicted"/>
<organism evidence="1 2">
    <name type="scientific">Granulicella cerasi</name>
    <dbReference type="NCBI Taxonomy" id="741063"/>
    <lineage>
        <taxon>Bacteria</taxon>
        <taxon>Pseudomonadati</taxon>
        <taxon>Acidobacteriota</taxon>
        <taxon>Terriglobia</taxon>
        <taxon>Terriglobales</taxon>
        <taxon>Acidobacteriaceae</taxon>
        <taxon>Granulicella</taxon>
    </lineage>
</organism>
<name>A0ABW1Z7Z9_9BACT</name>
<evidence type="ECO:0000313" key="2">
    <source>
        <dbReference type="Proteomes" id="UP001596391"/>
    </source>
</evidence>
<dbReference type="RefSeq" id="WP_263371850.1">
    <property type="nucleotide sequence ID" value="NZ_JAGSYD010000003.1"/>
</dbReference>